<keyword evidence="3" id="KW-1185">Reference proteome</keyword>
<dbReference type="AlphaFoldDB" id="A0A7M5UZI8"/>
<sequence length="227" mass="25980">FSQISDLINLHKVQNPNKIHKPHDDPDCPSSLCHHKDSGIFALKEHSNIFVQCSNGKAFCRKCPRGLIFSDFSKTCIRQSHKTTISTTTTTTTTNWPPLHYNPYKTHIRPHTTKSTKAPHDLFRGIKLHKFHKPHTTKVPHVPHSDCPTSLCAHKVDGSLFRLNDHQPNIFVQCSHGKPVCKKCPEHQFFNDKFNVCVRRTIPHTTTKKSHVSVVGHHKTLRNNFSR</sequence>
<dbReference type="GO" id="GO:0005576">
    <property type="term" value="C:extracellular region"/>
    <property type="evidence" value="ECO:0007669"/>
    <property type="project" value="InterPro"/>
</dbReference>
<feature type="domain" description="Chitin-binding type-2" evidence="1">
    <location>
        <begin position="26"/>
        <end position="83"/>
    </location>
</feature>
<dbReference type="SUPFAM" id="SSF57625">
    <property type="entry name" value="Invertebrate chitin-binding proteins"/>
    <property type="match status" value="2"/>
</dbReference>
<dbReference type="Gene3D" id="3.20.20.80">
    <property type="entry name" value="Glycosidases"/>
    <property type="match status" value="1"/>
</dbReference>
<feature type="domain" description="Chitin-binding type-2" evidence="1">
    <location>
        <begin position="145"/>
        <end position="202"/>
    </location>
</feature>
<dbReference type="InterPro" id="IPR002557">
    <property type="entry name" value="Chitin-bd_dom"/>
</dbReference>
<organism evidence="2 3">
    <name type="scientific">Clytia hemisphaerica</name>
    <dbReference type="NCBI Taxonomy" id="252671"/>
    <lineage>
        <taxon>Eukaryota</taxon>
        <taxon>Metazoa</taxon>
        <taxon>Cnidaria</taxon>
        <taxon>Hydrozoa</taxon>
        <taxon>Hydroidolina</taxon>
        <taxon>Leptothecata</taxon>
        <taxon>Obeliida</taxon>
        <taxon>Clytiidae</taxon>
        <taxon>Clytia</taxon>
    </lineage>
</organism>
<name>A0A7M5UZI8_9CNID</name>
<dbReference type="OrthoDB" id="439917at2759"/>
<reference evidence="2" key="1">
    <citation type="submission" date="2021-01" db="UniProtKB">
        <authorList>
            <consortium name="EnsemblMetazoa"/>
        </authorList>
    </citation>
    <scope>IDENTIFICATION</scope>
</reference>
<dbReference type="Pfam" id="PF01607">
    <property type="entry name" value="CBM_14"/>
    <property type="match status" value="2"/>
</dbReference>
<evidence type="ECO:0000313" key="2">
    <source>
        <dbReference type="EnsemblMetazoa" id="CLYHEMP005051.1"/>
    </source>
</evidence>
<dbReference type="Proteomes" id="UP000594262">
    <property type="component" value="Unplaced"/>
</dbReference>
<dbReference type="EnsemblMetazoa" id="CLYHEMT005051.1">
    <property type="protein sequence ID" value="CLYHEMP005051.1"/>
    <property type="gene ID" value="CLYHEMG005051"/>
</dbReference>
<dbReference type="SMART" id="SM00494">
    <property type="entry name" value="ChtBD2"/>
    <property type="match status" value="2"/>
</dbReference>
<accession>A0A7M5UZI8</accession>
<evidence type="ECO:0000259" key="1">
    <source>
        <dbReference type="SMART" id="SM00494"/>
    </source>
</evidence>
<proteinExistence type="predicted"/>
<dbReference type="InterPro" id="IPR036508">
    <property type="entry name" value="Chitin-bd_dom_sf"/>
</dbReference>
<protein>
    <recommendedName>
        <fullName evidence="1">Chitin-binding type-2 domain-containing protein</fullName>
    </recommendedName>
</protein>
<evidence type="ECO:0000313" key="3">
    <source>
        <dbReference type="Proteomes" id="UP000594262"/>
    </source>
</evidence>
<dbReference type="GO" id="GO:0008061">
    <property type="term" value="F:chitin binding"/>
    <property type="evidence" value="ECO:0007669"/>
    <property type="project" value="InterPro"/>
</dbReference>